<evidence type="ECO:0000256" key="3">
    <source>
        <dbReference type="ARBA" id="ARBA00023002"/>
    </source>
</evidence>
<comment type="caution">
    <text evidence="5">The sequence shown here is derived from an EMBL/GenBank/DDBJ whole genome shotgun (WGS) entry which is preliminary data.</text>
</comment>
<evidence type="ECO:0000256" key="1">
    <source>
        <dbReference type="ARBA" id="ARBA00008072"/>
    </source>
</evidence>
<accession>A0AAV9PJ36</accession>
<dbReference type="Proteomes" id="UP001337655">
    <property type="component" value="Unassembled WGS sequence"/>
</dbReference>
<dbReference type="PANTHER" id="PTHR45348:SF2">
    <property type="entry name" value="ZINC-TYPE ALCOHOL DEHYDROGENASE-LIKE PROTEIN C2E1P3.01"/>
    <property type="match status" value="1"/>
</dbReference>
<gene>
    <name evidence="5" type="ORF">LTR77_001067</name>
</gene>
<dbReference type="Gene3D" id="3.40.50.720">
    <property type="entry name" value="NAD(P)-binding Rossmann-like Domain"/>
    <property type="match status" value="1"/>
</dbReference>
<dbReference type="CDD" id="cd08249">
    <property type="entry name" value="enoyl_reductase_like"/>
    <property type="match status" value="1"/>
</dbReference>
<dbReference type="Gene3D" id="3.90.180.10">
    <property type="entry name" value="Medium-chain alcohol dehydrogenases, catalytic domain"/>
    <property type="match status" value="1"/>
</dbReference>
<dbReference type="SMART" id="SM00829">
    <property type="entry name" value="PKS_ER"/>
    <property type="match status" value="1"/>
</dbReference>
<dbReference type="InterPro" id="IPR036291">
    <property type="entry name" value="NAD(P)-bd_dom_sf"/>
</dbReference>
<dbReference type="InterPro" id="IPR011032">
    <property type="entry name" value="GroES-like_sf"/>
</dbReference>
<dbReference type="InterPro" id="IPR020843">
    <property type="entry name" value="ER"/>
</dbReference>
<dbReference type="SUPFAM" id="SSF51735">
    <property type="entry name" value="NAD(P)-binding Rossmann-fold domains"/>
    <property type="match status" value="1"/>
</dbReference>
<keyword evidence="3" id="KW-0560">Oxidoreductase</keyword>
<dbReference type="Pfam" id="PF08240">
    <property type="entry name" value="ADH_N"/>
    <property type="match status" value="1"/>
</dbReference>
<dbReference type="InterPro" id="IPR013154">
    <property type="entry name" value="ADH-like_N"/>
</dbReference>
<dbReference type="RefSeq" id="XP_064662657.1">
    <property type="nucleotide sequence ID" value="XM_064798330.1"/>
</dbReference>
<evidence type="ECO:0000313" key="5">
    <source>
        <dbReference type="EMBL" id="KAK5173988.1"/>
    </source>
</evidence>
<dbReference type="PANTHER" id="PTHR45348">
    <property type="entry name" value="HYPOTHETICAL OXIDOREDUCTASE (EUROFUNG)"/>
    <property type="match status" value="1"/>
</dbReference>
<dbReference type="GO" id="GO:0016651">
    <property type="term" value="F:oxidoreductase activity, acting on NAD(P)H"/>
    <property type="evidence" value="ECO:0007669"/>
    <property type="project" value="InterPro"/>
</dbReference>
<dbReference type="InterPro" id="IPR047122">
    <property type="entry name" value="Trans-enoyl_RdTase-like"/>
</dbReference>
<dbReference type="GeneID" id="89922415"/>
<dbReference type="AlphaFoldDB" id="A0AAV9PJ36"/>
<evidence type="ECO:0000259" key="4">
    <source>
        <dbReference type="SMART" id="SM00829"/>
    </source>
</evidence>
<sequence length="376" mass="41085">MATLTQTQPVRTQHHIFVEPQPRTIEIPRPIIQEQPLAATHLALTVNEQLQYSLTQVSTPHLDEHEVLLRTKAVGLNPIDWKTVEYKFCMPELPWINGRECSAIVEGVGSGVKSLSKGQRVWTSTYYRDRRAGCFQDLVVAPEHTVIPMPRGVSFEGAASLGVCGLTAAMTIWKWFEVPMHRRRQTRSSSRDDRFALIWGGSTITGQFAIQIAAEAGFKVIAVASERTQRKLLDLGAHHVVARDGKSLAAIASEIERIGEDKIVLGIDLASPETAAVGVACLSKSQSARFAPLAMPSPPIDAPENVEIVNVEMKRFVLDPTSKQYAVRLASLVGQGRVKLPKVVALAGGLQDVEAGLRRIRGGDMGGSKLVVRMHG</sequence>
<comment type="subunit">
    <text evidence="2">Monomer.</text>
</comment>
<dbReference type="EMBL" id="JAVRRT010000002">
    <property type="protein sequence ID" value="KAK5173988.1"/>
    <property type="molecule type" value="Genomic_DNA"/>
</dbReference>
<feature type="domain" description="Enoyl reductase (ER)" evidence="4">
    <location>
        <begin position="45"/>
        <end position="372"/>
    </location>
</feature>
<evidence type="ECO:0000313" key="6">
    <source>
        <dbReference type="Proteomes" id="UP001337655"/>
    </source>
</evidence>
<keyword evidence="6" id="KW-1185">Reference proteome</keyword>
<reference evidence="5 6" key="1">
    <citation type="submission" date="2023-08" db="EMBL/GenBank/DDBJ databases">
        <title>Black Yeasts Isolated from many extreme environments.</title>
        <authorList>
            <person name="Coleine C."/>
            <person name="Stajich J.E."/>
            <person name="Selbmann L."/>
        </authorList>
    </citation>
    <scope>NUCLEOTIDE SEQUENCE [LARGE SCALE GENOMIC DNA]</scope>
    <source>
        <strain evidence="5 6">CCFEE 5935</strain>
    </source>
</reference>
<evidence type="ECO:0000256" key="2">
    <source>
        <dbReference type="ARBA" id="ARBA00011245"/>
    </source>
</evidence>
<dbReference type="SUPFAM" id="SSF50129">
    <property type="entry name" value="GroES-like"/>
    <property type="match status" value="1"/>
</dbReference>
<comment type="similarity">
    <text evidence="1">Belongs to the zinc-containing alcohol dehydrogenase family.</text>
</comment>
<proteinExistence type="inferred from homology"/>
<protein>
    <recommendedName>
        <fullName evidence="4">Enoyl reductase (ER) domain-containing protein</fullName>
    </recommendedName>
</protein>
<organism evidence="5 6">
    <name type="scientific">Saxophila tyrrhenica</name>
    <dbReference type="NCBI Taxonomy" id="1690608"/>
    <lineage>
        <taxon>Eukaryota</taxon>
        <taxon>Fungi</taxon>
        <taxon>Dikarya</taxon>
        <taxon>Ascomycota</taxon>
        <taxon>Pezizomycotina</taxon>
        <taxon>Dothideomycetes</taxon>
        <taxon>Dothideomycetidae</taxon>
        <taxon>Mycosphaerellales</taxon>
        <taxon>Extremaceae</taxon>
        <taxon>Saxophila</taxon>
    </lineage>
</organism>
<name>A0AAV9PJ36_9PEZI</name>